<accession>A0A8S1L6U8</accession>
<evidence type="ECO:0000313" key="2">
    <source>
        <dbReference type="Proteomes" id="UP000688137"/>
    </source>
</evidence>
<sequence>MIQGMFGDVEIASVQITELRKQKQLSINQPIKQQSRQSQIFQQNIFQIEIQRPNFDSIQLNHPLLSMDLHDILNSKFFESNVQTFSKILNKNQYYLNEYSIQQDYQIAVENRIDQKQIVSINAQIKNNKHNMTSKNDQFRQTTITNLNQEKIISEYQKQNSSCYPFLNPKINQDSQNNTLNLNEIINFFKQNNYQVDASTIQFYIDAYETKDPHKLLELYKADKSR</sequence>
<reference evidence="1" key="1">
    <citation type="submission" date="2021-01" db="EMBL/GenBank/DDBJ databases">
        <authorList>
            <consortium name="Genoscope - CEA"/>
            <person name="William W."/>
        </authorList>
    </citation>
    <scope>NUCLEOTIDE SEQUENCE</scope>
</reference>
<dbReference type="OMA" id="QFYIDAY"/>
<dbReference type="Proteomes" id="UP000688137">
    <property type="component" value="Unassembled WGS sequence"/>
</dbReference>
<name>A0A8S1L6U8_PARPR</name>
<proteinExistence type="predicted"/>
<dbReference type="AlphaFoldDB" id="A0A8S1L6U8"/>
<evidence type="ECO:0000313" key="1">
    <source>
        <dbReference type="EMBL" id="CAD8063129.1"/>
    </source>
</evidence>
<dbReference type="EMBL" id="CAJJDM010000033">
    <property type="protein sequence ID" value="CAD8063129.1"/>
    <property type="molecule type" value="Genomic_DNA"/>
</dbReference>
<organism evidence="1 2">
    <name type="scientific">Paramecium primaurelia</name>
    <dbReference type="NCBI Taxonomy" id="5886"/>
    <lineage>
        <taxon>Eukaryota</taxon>
        <taxon>Sar</taxon>
        <taxon>Alveolata</taxon>
        <taxon>Ciliophora</taxon>
        <taxon>Intramacronucleata</taxon>
        <taxon>Oligohymenophorea</taxon>
        <taxon>Peniculida</taxon>
        <taxon>Parameciidae</taxon>
        <taxon>Paramecium</taxon>
    </lineage>
</organism>
<gene>
    <name evidence="1" type="ORF">PPRIM_AZ9-3.1.T0340164</name>
</gene>
<keyword evidence="2" id="KW-1185">Reference proteome</keyword>
<comment type="caution">
    <text evidence="1">The sequence shown here is derived from an EMBL/GenBank/DDBJ whole genome shotgun (WGS) entry which is preliminary data.</text>
</comment>
<protein>
    <submittedName>
        <fullName evidence="1">Uncharacterized protein</fullName>
    </submittedName>
</protein>